<keyword evidence="3" id="KW-1185">Reference proteome</keyword>
<reference evidence="2" key="1">
    <citation type="submission" date="2022-01" db="EMBL/GenBank/DDBJ databases">
        <authorList>
            <person name="Braso-Vives M."/>
        </authorList>
    </citation>
    <scope>NUCLEOTIDE SEQUENCE</scope>
</reference>
<accession>A0A8K0EUW3</accession>
<evidence type="ECO:0000313" key="2">
    <source>
        <dbReference type="EMBL" id="CAH1264178.1"/>
    </source>
</evidence>
<dbReference type="AlphaFoldDB" id="A0A8K0EUW3"/>
<organism evidence="2 3">
    <name type="scientific">Branchiostoma lanceolatum</name>
    <name type="common">Common lancelet</name>
    <name type="synonym">Amphioxus lanceolatum</name>
    <dbReference type="NCBI Taxonomy" id="7740"/>
    <lineage>
        <taxon>Eukaryota</taxon>
        <taxon>Metazoa</taxon>
        <taxon>Chordata</taxon>
        <taxon>Cephalochordata</taxon>
        <taxon>Leptocardii</taxon>
        <taxon>Amphioxiformes</taxon>
        <taxon>Branchiostomatidae</taxon>
        <taxon>Branchiostoma</taxon>
    </lineage>
</organism>
<protein>
    <submittedName>
        <fullName evidence="2">Hypp2905 protein</fullName>
    </submittedName>
</protein>
<feature type="region of interest" description="Disordered" evidence="1">
    <location>
        <begin position="1"/>
        <end position="20"/>
    </location>
</feature>
<proteinExistence type="predicted"/>
<feature type="region of interest" description="Disordered" evidence="1">
    <location>
        <begin position="42"/>
        <end position="68"/>
    </location>
</feature>
<gene>
    <name evidence="2" type="primary">Hypp2905</name>
    <name evidence="2" type="ORF">BLAG_LOCUS18629</name>
</gene>
<evidence type="ECO:0000313" key="3">
    <source>
        <dbReference type="Proteomes" id="UP000838412"/>
    </source>
</evidence>
<sequence>MGCTESKATTGPARPEDPTPYLAMAVPSVVVTNSSVTTIETLNLSTKDEVEGDETSPDKQQQNADEAN</sequence>
<feature type="compositionally biased region" description="Polar residues" evidence="1">
    <location>
        <begin position="58"/>
        <end position="68"/>
    </location>
</feature>
<dbReference type="EMBL" id="OV696689">
    <property type="protein sequence ID" value="CAH1264178.1"/>
    <property type="molecule type" value="Genomic_DNA"/>
</dbReference>
<name>A0A8K0EUW3_BRALA</name>
<evidence type="ECO:0000256" key="1">
    <source>
        <dbReference type="SAM" id="MobiDB-lite"/>
    </source>
</evidence>
<dbReference type="Proteomes" id="UP000838412">
    <property type="component" value="Chromosome 4"/>
</dbReference>